<gene>
    <name evidence="2" type="ORF">JMN32_18675</name>
</gene>
<evidence type="ECO:0000313" key="3">
    <source>
        <dbReference type="Proteomes" id="UP000614216"/>
    </source>
</evidence>
<feature type="transmembrane region" description="Helical" evidence="1">
    <location>
        <begin position="12"/>
        <end position="33"/>
    </location>
</feature>
<evidence type="ECO:0000256" key="1">
    <source>
        <dbReference type="SAM" id="Phobius"/>
    </source>
</evidence>
<feature type="transmembrane region" description="Helical" evidence="1">
    <location>
        <begin position="84"/>
        <end position="103"/>
    </location>
</feature>
<feature type="transmembrane region" description="Helical" evidence="1">
    <location>
        <begin position="48"/>
        <end position="72"/>
    </location>
</feature>
<accession>A0A937FY94</accession>
<sequence length="174" mass="19697">MSFKSPESFHNKLGFVFHAMLALPLAAFVYLFLELRHRELQPALDNNAIVFILTYLLPVLGVAAVVGGYFMFKKELKTVNLKGALRYKLEAYYIASLKLYGLIELGSVIFVVGLYLTTSAVFVLFYVLLLFFMSLNRPTPQKYIGDLRLTEGEREVILHKGSFEEAESAGREES</sequence>
<comment type="caution">
    <text evidence="2">The sequence shown here is derived from an EMBL/GenBank/DDBJ whole genome shotgun (WGS) entry which is preliminary data.</text>
</comment>
<dbReference type="Proteomes" id="UP000614216">
    <property type="component" value="Unassembled WGS sequence"/>
</dbReference>
<proteinExistence type="predicted"/>
<organism evidence="2 3">
    <name type="scientific">Fulvivirga marina</name>
    <dbReference type="NCBI Taxonomy" id="2494733"/>
    <lineage>
        <taxon>Bacteria</taxon>
        <taxon>Pseudomonadati</taxon>
        <taxon>Bacteroidota</taxon>
        <taxon>Cytophagia</taxon>
        <taxon>Cytophagales</taxon>
        <taxon>Fulvivirgaceae</taxon>
        <taxon>Fulvivirga</taxon>
    </lineage>
</organism>
<keyword evidence="1" id="KW-1133">Transmembrane helix</keyword>
<evidence type="ECO:0000313" key="2">
    <source>
        <dbReference type="EMBL" id="MBL6448345.1"/>
    </source>
</evidence>
<feature type="transmembrane region" description="Helical" evidence="1">
    <location>
        <begin position="109"/>
        <end position="132"/>
    </location>
</feature>
<keyword evidence="1" id="KW-0472">Membrane</keyword>
<keyword evidence="1" id="KW-0812">Transmembrane</keyword>
<protein>
    <submittedName>
        <fullName evidence="2">Uncharacterized protein</fullName>
    </submittedName>
</protein>
<dbReference type="EMBL" id="JAEUGD010000061">
    <property type="protein sequence ID" value="MBL6448345.1"/>
    <property type="molecule type" value="Genomic_DNA"/>
</dbReference>
<name>A0A937FY94_9BACT</name>
<dbReference type="RefSeq" id="WP_202857884.1">
    <property type="nucleotide sequence ID" value="NZ_JAEUGD010000061.1"/>
</dbReference>
<reference evidence="2" key="1">
    <citation type="submission" date="2021-01" db="EMBL/GenBank/DDBJ databases">
        <title>Fulvivirga kasyanovii gen. nov., sp nov., a novel member of the phylum Bacteroidetes isolated from seawater in a mussel farm.</title>
        <authorList>
            <person name="Zhao L.-H."/>
            <person name="Wang Z.-J."/>
        </authorList>
    </citation>
    <scope>NUCLEOTIDE SEQUENCE</scope>
    <source>
        <strain evidence="2">29W222</strain>
    </source>
</reference>
<dbReference type="AlphaFoldDB" id="A0A937FY94"/>
<keyword evidence="3" id="KW-1185">Reference proteome</keyword>